<dbReference type="Proteomes" id="UP000006431">
    <property type="component" value="Unassembled WGS sequence"/>
</dbReference>
<keyword evidence="1" id="KW-0732">Signal</keyword>
<evidence type="ECO:0000256" key="1">
    <source>
        <dbReference type="SAM" id="SignalP"/>
    </source>
</evidence>
<dbReference type="OrthoDB" id="9808067at2"/>
<organism evidence="2 3">
    <name type="scientific">Sulfurimonas gotlandica (strain DSM 19862 / JCM 16533 / GD1)</name>
    <dbReference type="NCBI Taxonomy" id="929558"/>
    <lineage>
        <taxon>Bacteria</taxon>
        <taxon>Pseudomonadati</taxon>
        <taxon>Campylobacterota</taxon>
        <taxon>Epsilonproteobacteria</taxon>
        <taxon>Campylobacterales</taxon>
        <taxon>Sulfurimonadaceae</taxon>
        <taxon>Sulfurimonas</taxon>
    </lineage>
</organism>
<feature type="chain" id="PRO_5002843078" description="DUF4139 domain-containing protein" evidence="1">
    <location>
        <begin position="21"/>
        <end position="443"/>
    </location>
</feature>
<dbReference type="RefSeq" id="WP_008336850.1">
    <property type="nucleotide sequence ID" value="NZ_AFRZ01000001.1"/>
</dbReference>
<dbReference type="PANTHER" id="PTHR38075">
    <property type="entry name" value="DUF4139 DOMAIN-CONTAINING PROTEIN"/>
    <property type="match status" value="1"/>
</dbReference>
<dbReference type="AlphaFoldDB" id="B6BIA5"/>
<dbReference type="HOGENOM" id="CLU_039933_0_0_7"/>
<comment type="caution">
    <text evidence="2">The sequence shown here is derived from an EMBL/GenBank/DDBJ whole genome shotgun (WGS) entry which is preliminary data.</text>
</comment>
<accession>H1FV61</accession>
<gene>
    <name evidence="2" type="ORF">SMGD1_1732</name>
</gene>
<evidence type="ECO:0008006" key="4">
    <source>
        <dbReference type="Google" id="ProtNLM"/>
    </source>
</evidence>
<dbReference type="PATRIC" id="fig|929558.5.peg.1726"/>
<proteinExistence type="predicted"/>
<evidence type="ECO:0000313" key="2">
    <source>
        <dbReference type="EMBL" id="EHP30255.1"/>
    </source>
</evidence>
<evidence type="ECO:0000313" key="3">
    <source>
        <dbReference type="Proteomes" id="UP000006431"/>
    </source>
</evidence>
<name>B6BIA5_SULGG</name>
<reference evidence="2 3" key="1">
    <citation type="journal article" date="2012" name="Proc. Natl. Acad. Sci. U.S.A.">
        <title>Genome and physiology of a model Epsilonproteobacterium responsible for sulfide detoxification in marine oxygen depletion zones.</title>
        <authorList>
            <person name="Grote J."/>
            <person name="Schott T."/>
            <person name="Bruckner C.G."/>
            <person name="Glockner F.O."/>
            <person name="Jost G."/>
            <person name="Teeling H."/>
            <person name="Labrenz M."/>
            <person name="Jurgens K."/>
        </authorList>
    </citation>
    <scope>NUCLEOTIDE SEQUENCE [LARGE SCALE GENOMIC DNA]</scope>
    <source>
        <strain evidence="2 3">GD1</strain>
    </source>
</reference>
<dbReference type="STRING" id="929558.SMGD1_1732"/>
<keyword evidence="3" id="KW-1185">Reference proteome</keyword>
<feature type="signal peptide" evidence="1">
    <location>
        <begin position="1"/>
        <end position="20"/>
    </location>
</feature>
<dbReference type="PANTHER" id="PTHR38075:SF1">
    <property type="entry name" value="DUF4139 DOMAIN-CONTAINING PROTEIN"/>
    <property type="match status" value="1"/>
</dbReference>
<dbReference type="eggNOG" id="COG5316">
    <property type="taxonomic scope" value="Bacteria"/>
</dbReference>
<dbReference type="EMBL" id="AFRZ01000001">
    <property type="protein sequence ID" value="EHP30255.1"/>
    <property type="molecule type" value="Genomic_DNA"/>
</dbReference>
<accession>B6BIA5</accession>
<protein>
    <recommendedName>
        <fullName evidence="4">DUF4139 domain-containing protein</fullName>
    </recommendedName>
</protein>
<sequence>MKTISLTLSAFILLSSSLFSASLSPKPSSSSLIVYNGGIGLVHEERELNLDRDDKQIIYEGVASTIETDSVNVALPNSVTLYSQQYRFDKLTMSKLLDAHINRKVKVGINRATLLSHNGENALVRDASNEIVSVLSKDIIFQSIPDSLLTKPSLVWNIEARKNLNTKMDIDYLINSLSWKSDYILNLNGDKADLTGWITIDNRSGKAYEGTNLYVLAGDINRAQRAQPQQRYQKAMAMMEAAPDVSHQAHEGYHFYTIPFKVNLANNEKTQIKFITQDAIDIKRRYSSTTSNPLYLQSEQKHNVTQYIEIKKLDLALPKGVVRTYSKLNSNNILLGESSLNHTPKDTPVNLALGKNFDLKVKETIESRSDTKSYLEATVLYTLKNSSDDKKTLEILIPFNKNTTSTIETSKAYTFKRGNTLSFEVVLDAKKTETFRVKFRSKR</sequence>